<accession>A0AA37ST28</accession>
<evidence type="ECO:0000313" key="1">
    <source>
        <dbReference type="EMBL" id="GLR17525.1"/>
    </source>
</evidence>
<reference evidence="1" key="2">
    <citation type="submission" date="2023-01" db="EMBL/GenBank/DDBJ databases">
        <title>Draft genome sequence of Portibacter lacus strain NBRC 108769.</title>
        <authorList>
            <person name="Sun Q."/>
            <person name="Mori K."/>
        </authorList>
    </citation>
    <scope>NUCLEOTIDE SEQUENCE</scope>
    <source>
        <strain evidence="1">NBRC 108769</strain>
    </source>
</reference>
<dbReference type="GO" id="GO:0005975">
    <property type="term" value="P:carbohydrate metabolic process"/>
    <property type="evidence" value="ECO:0007669"/>
    <property type="project" value="UniProtKB-ARBA"/>
</dbReference>
<dbReference type="Proteomes" id="UP001156666">
    <property type="component" value="Unassembled WGS sequence"/>
</dbReference>
<comment type="caution">
    <text evidence="1">The sequence shown here is derived from an EMBL/GenBank/DDBJ whole genome shotgun (WGS) entry which is preliminary data.</text>
</comment>
<organism evidence="1 2">
    <name type="scientific">Portibacter lacus</name>
    <dbReference type="NCBI Taxonomy" id="1099794"/>
    <lineage>
        <taxon>Bacteria</taxon>
        <taxon>Pseudomonadati</taxon>
        <taxon>Bacteroidota</taxon>
        <taxon>Saprospiria</taxon>
        <taxon>Saprospirales</taxon>
        <taxon>Haliscomenobacteraceae</taxon>
        <taxon>Portibacter</taxon>
    </lineage>
</organism>
<dbReference type="Pfam" id="PF13385">
    <property type="entry name" value="Laminin_G_3"/>
    <property type="match status" value="1"/>
</dbReference>
<dbReference type="InterPro" id="IPR013320">
    <property type="entry name" value="ConA-like_dom_sf"/>
</dbReference>
<reference evidence="1" key="1">
    <citation type="journal article" date="2014" name="Int. J. Syst. Evol. Microbiol.">
        <title>Complete genome sequence of Corynebacterium casei LMG S-19264T (=DSM 44701T), isolated from a smear-ripened cheese.</title>
        <authorList>
            <consortium name="US DOE Joint Genome Institute (JGI-PGF)"/>
            <person name="Walter F."/>
            <person name="Albersmeier A."/>
            <person name="Kalinowski J."/>
            <person name="Ruckert C."/>
        </authorList>
    </citation>
    <scope>NUCLEOTIDE SEQUENCE</scope>
    <source>
        <strain evidence="1">NBRC 108769</strain>
    </source>
</reference>
<dbReference type="SUPFAM" id="SSF49899">
    <property type="entry name" value="Concanavalin A-like lectins/glucanases"/>
    <property type="match status" value="1"/>
</dbReference>
<protein>
    <recommendedName>
        <fullName evidence="3">LamG-like jellyroll fold domain-containing protein</fullName>
    </recommendedName>
</protein>
<evidence type="ECO:0000313" key="2">
    <source>
        <dbReference type="Proteomes" id="UP001156666"/>
    </source>
</evidence>
<dbReference type="EMBL" id="BSOH01000012">
    <property type="protein sequence ID" value="GLR17525.1"/>
    <property type="molecule type" value="Genomic_DNA"/>
</dbReference>
<dbReference type="Gene3D" id="2.60.120.200">
    <property type="match status" value="1"/>
</dbReference>
<dbReference type="GO" id="GO:0004553">
    <property type="term" value="F:hydrolase activity, hydrolyzing O-glycosyl compounds"/>
    <property type="evidence" value="ECO:0007669"/>
    <property type="project" value="UniProtKB-ARBA"/>
</dbReference>
<keyword evidence="2" id="KW-1185">Reference proteome</keyword>
<gene>
    <name evidence="1" type="ORF">GCM10007940_21400</name>
</gene>
<proteinExistence type="predicted"/>
<name>A0AA37ST28_9BACT</name>
<dbReference type="AlphaFoldDB" id="A0AA37ST28"/>
<sequence>MVGPLDSYHYIDGLLASYDLNGDASDEVGNYDGSVSGAEVTTDRFSSTLSAYRFNGKDDYVDLGPDFTEGFDSLSVSIWIYPFTSCESSDTLAIEAEDDQYFLSSGGKDESTGIYAIWNKGALLVGQSLENSHSEHEYHAFLDDHKWHHIVMFFDAENEEAIIYVNGVNAYSLDYISGISSSMIDALFLGGPNFEGVSGFHGKVDDVKIYHRKLSELEINELYTAQCPDSLVLSDLHIHSDTLLYANSMIQIDSLEIDSACTVDFITSRVHLLDSSFLNLGAQMKIWDMEGCRHSESIHDQHTRHRGIYVNNFVTDGVLGNALKEDSLIQWCLKNEFNNAYLYNIGSALSSGMQVELDNFVEKANDHFIDITFVSAGYGTSFSNIEAFHDDYENIPQGIVSEIEFWNGSGDYDADYAPWLDHLDSLKYKIPPGETMPLNPEVFRRFYIGKIKNPGQAPSFDIAEDLIMHHDEIFLTNYHSDGFDLSSSTSENSIVNKLSLLGKAARNLDREVNVVILFNVRQDSPAPNIWTYYSEEHLDHDFRAGYEKWYHDFIHSSDIEHKEYINLKGYGVYRWTDAREARF</sequence>
<evidence type="ECO:0008006" key="3">
    <source>
        <dbReference type="Google" id="ProtNLM"/>
    </source>
</evidence>